<dbReference type="InterPro" id="IPR010852">
    <property type="entry name" value="ABATE"/>
</dbReference>
<evidence type="ECO:0000313" key="3">
    <source>
        <dbReference type="Proteomes" id="UP000193083"/>
    </source>
</evidence>
<dbReference type="OrthoDB" id="9808437at2"/>
<dbReference type="Pfam" id="PF07336">
    <property type="entry name" value="ABATE"/>
    <property type="match status" value="1"/>
</dbReference>
<name>A0A1X7PPP9_9HYPH</name>
<dbReference type="RefSeq" id="WP_085466443.1">
    <property type="nucleotide sequence ID" value="NZ_FXBL01000004.1"/>
</dbReference>
<protein>
    <submittedName>
        <fullName evidence="2">Conserved protein containing a Zn-ribbon-like motif, possibly RNA-binding</fullName>
    </submittedName>
</protein>
<dbReference type="Proteomes" id="UP000193083">
    <property type="component" value="Unassembled WGS sequence"/>
</dbReference>
<dbReference type="Gene3D" id="1.10.3300.10">
    <property type="entry name" value="Jann2411-like domain"/>
    <property type="match status" value="1"/>
</dbReference>
<dbReference type="EMBL" id="FXBL01000004">
    <property type="protein sequence ID" value="SMH53174.1"/>
    <property type="molecule type" value="Genomic_DNA"/>
</dbReference>
<sequence length="203" mass="22311">METIWTPHRFSGEVLALDVANTVVLRDDPHRTFDRFEQHDEIVRFARAATAFRAEEIGGNTLAVSDPTGAKPRIVALREATDALFRDASASGAVQSERLAPLLDHCARALAAAPVMLAADHAGPKAGQGTIELEAAVAVSALSLLAPDMRRRIRICGNCGWLFLDRSRNGSRVWCDMTVCGNRRKARRHYRRRRGGEGRQVDA</sequence>
<proteinExistence type="predicted"/>
<evidence type="ECO:0000259" key="1">
    <source>
        <dbReference type="Pfam" id="PF11706"/>
    </source>
</evidence>
<dbReference type="PANTHER" id="PTHR35525:SF3">
    <property type="entry name" value="BLL6575 PROTEIN"/>
    <property type="match status" value="1"/>
</dbReference>
<reference evidence="3" key="1">
    <citation type="submission" date="2017-04" db="EMBL/GenBank/DDBJ databases">
        <authorList>
            <person name="Varghese N."/>
            <person name="Submissions S."/>
        </authorList>
    </citation>
    <scope>NUCLEOTIDE SEQUENCE [LARGE SCALE GENOMIC DNA]</scope>
    <source>
        <strain evidence="3">B5P</strain>
    </source>
</reference>
<dbReference type="PANTHER" id="PTHR35525">
    <property type="entry name" value="BLL6575 PROTEIN"/>
    <property type="match status" value="1"/>
</dbReference>
<dbReference type="Pfam" id="PF11706">
    <property type="entry name" value="zf-CGNR"/>
    <property type="match status" value="1"/>
</dbReference>
<dbReference type="SUPFAM" id="SSF160904">
    <property type="entry name" value="Jann2411-like"/>
    <property type="match status" value="1"/>
</dbReference>
<feature type="domain" description="Zinc finger CGNR" evidence="1">
    <location>
        <begin position="152"/>
        <end position="193"/>
    </location>
</feature>
<organism evidence="2 3">
    <name type="scientific">Mesorhizobium australicum</name>
    <dbReference type="NCBI Taxonomy" id="536018"/>
    <lineage>
        <taxon>Bacteria</taxon>
        <taxon>Pseudomonadati</taxon>
        <taxon>Pseudomonadota</taxon>
        <taxon>Alphaproteobacteria</taxon>
        <taxon>Hyphomicrobiales</taxon>
        <taxon>Phyllobacteriaceae</taxon>
        <taxon>Mesorhizobium</taxon>
    </lineage>
</organism>
<evidence type="ECO:0000313" key="2">
    <source>
        <dbReference type="EMBL" id="SMH53174.1"/>
    </source>
</evidence>
<keyword evidence="3" id="KW-1185">Reference proteome</keyword>
<gene>
    <name evidence="2" type="ORF">SAMN02982922_4787</name>
</gene>
<dbReference type="InterPro" id="IPR023286">
    <property type="entry name" value="ABATE_dom_sf"/>
</dbReference>
<dbReference type="InterPro" id="IPR021005">
    <property type="entry name" value="Znf_CGNR"/>
</dbReference>
<accession>A0A1X7PPP9</accession>
<dbReference type="AlphaFoldDB" id="A0A1X7PPP9"/>